<name>A0A8J7RSM8_9HYPH</name>
<comment type="caution">
    <text evidence="1">The sequence shown here is derived from an EMBL/GenBank/DDBJ whole genome shotgun (WGS) entry which is preliminary data.</text>
</comment>
<dbReference type="PROSITE" id="PS51318">
    <property type="entry name" value="TAT"/>
    <property type="match status" value="1"/>
</dbReference>
<dbReference type="AlphaFoldDB" id="A0A8J7RSM8"/>
<gene>
    <name evidence="1" type="ORF">J5Y06_21840</name>
</gene>
<proteinExistence type="predicted"/>
<sequence length="93" mass="9833">MGVHMHDRRSFIVMGAAAALAAMPAFPSRASGKSDLVVWKDSYCGCCGGWVAHMRATGHAAQVNELEDMEALKGKLGGPVDLRSCQTAQIGIM</sequence>
<evidence type="ECO:0008006" key="3">
    <source>
        <dbReference type="Google" id="ProtNLM"/>
    </source>
</evidence>
<dbReference type="InterPro" id="IPR006311">
    <property type="entry name" value="TAT_signal"/>
</dbReference>
<dbReference type="EMBL" id="JAGIYY010000012">
    <property type="protein sequence ID" value="MBP0441294.1"/>
    <property type="molecule type" value="Genomic_DNA"/>
</dbReference>
<protein>
    <recommendedName>
        <fullName evidence="3">DUF411 domain-containing protein</fullName>
    </recommendedName>
</protein>
<evidence type="ECO:0000313" key="2">
    <source>
        <dbReference type="Proteomes" id="UP000666240"/>
    </source>
</evidence>
<dbReference type="RefSeq" id="WP_209337315.1">
    <property type="nucleotide sequence ID" value="NZ_JAGIYY010000012.1"/>
</dbReference>
<accession>A0A8J7RSM8</accession>
<evidence type="ECO:0000313" key="1">
    <source>
        <dbReference type="EMBL" id="MBP0441294.1"/>
    </source>
</evidence>
<dbReference type="Proteomes" id="UP000666240">
    <property type="component" value="Unassembled WGS sequence"/>
</dbReference>
<organism evidence="1 2">
    <name type="scientific">Tianweitania sediminis</name>
    <dbReference type="NCBI Taxonomy" id="1502156"/>
    <lineage>
        <taxon>Bacteria</taxon>
        <taxon>Pseudomonadati</taxon>
        <taxon>Pseudomonadota</taxon>
        <taxon>Alphaproteobacteria</taxon>
        <taxon>Hyphomicrobiales</taxon>
        <taxon>Phyllobacteriaceae</taxon>
        <taxon>Tianweitania</taxon>
    </lineage>
</organism>
<reference evidence="1" key="1">
    <citation type="submission" date="2021-03" db="EMBL/GenBank/DDBJ databases">
        <title>Genome sequencing and assembly of Tianweitania sediminis.</title>
        <authorList>
            <person name="Chhetri G."/>
        </authorList>
    </citation>
    <scope>NUCLEOTIDE SEQUENCE</scope>
    <source>
        <strain evidence="1">Z8</strain>
    </source>
</reference>
<keyword evidence="2" id="KW-1185">Reference proteome</keyword>